<keyword evidence="3" id="KW-1185">Reference proteome</keyword>
<protein>
    <submittedName>
        <fullName evidence="2">AMP-binding protein</fullName>
    </submittedName>
</protein>
<evidence type="ECO:0000313" key="3">
    <source>
        <dbReference type="Proteomes" id="UP000669317"/>
    </source>
</evidence>
<gene>
    <name evidence="2" type="ORF">JWS04_36045</name>
</gene>
<organism evidence="2 3">
    <name type="scientific">Bradyrhizobium vignae</name>
    <dbReference type="NCBI Taxonomy" id="1549949"/>
    <lineage>
        <taxon>Bacteria</taxon>
        <taxon>Pseudomonadati</taxon>
        <taxon>Pseudomonadota</taxon>
        <taxon>Alphaproteobacteria</taxon>
        <taxon>Hyphomicrobiales</taxon>
        <taxon>Nitrobacteraceae</taxon>
        <taxon>Bradyrhizobium</taxon>
    </lineage>
</organism>
<dbReference type="Pfam" id="PF00501">
    <property type="entry name" value="AMP-binding"/>
    <property type="match status" value="1"/>
</dbReference>
<evidence type="ECO:0000313" key="2">
    <source>
        <dbReference type="EMBL" id="MBP0116376.1"/>
    </source>
</evidence>
<accession>A0ABS4A7I3</accession>
<reference evidence="2 3" key="1">
    <citation type="submission" date="2021-03" db="EMBL/GenBank/DDBJ databases">
        <title>Genome Sequence of Bradyrhizobium vignae strain ISRA400.</title>
        <authorList>
            <person name="Tisa L.S."/>
            <person name="Svistoonoff S."/>
            <person name="Hocher V."/>
            <person name="Fall S."/>
            <person name="Zaiya A."/>
            <person name="Naing D."/>
            <person name="Niang N."/>
            <person name="Diouf A."/>
            <person name="Dasylva M.C."/>
            <person name="Toure O."/>
            <person name="Gueye M."/>
            <person name="Gully D."/>
            <person name="Tisseyre P."/>
            <person name="Simpson S."/>
            <person name="Morris K."/>
            <person name="Thomas W.K."/>
        </authorList>
    </citation>
    <scope>NUCLEOTIDE SEQUENCE [LARGE SCALE GENOMIC DNA]</scope>
    <source>
        <strain evidence="2 3">ISRA400</strain>
    </source>
</reference>
<sequence length="74" mass="7969">MPSPNVDGLAYILFTSSSTGQPKGAMIERAGLNNHLAAKIDALLAQIVPPFCICRYSVFRLEQGRAGLGSSRYQ</sequence>
<dbReference type="EMBL" id="JAGIKT010000130">
    <property type="protein sequence ID" value="MBP0116376.1"/>
    <property type="molecule type" value="Genomic_DNA"/>
</dbReference>
<evidence type="ECO:0000259" key="1">
    <source>
        <dbReference type="Pfam" id="PF00501"/>
    </source>
</evidence>
<dbReference type="InterPro" id="IPR000873">
    <property type="entry name" value="AMP-dep_synth/lig_dom"/>
</dbReference>
<dbReference type="Gene3D" id="3.40.50.12780">
    <property type="entry name" value="N-terminal domain of ligase-like"/>
    <property type="match status" value="1"/>
</dbReference>
<dbReference type="InterPro" id="IPR042099">
    <property type="entry name" value="ANL_N_sf"/>
</dbReference>
<comment type="caution">
    <text evidence="2">The sequence shown here is derived from an EMBL/GenBank/DDBJ whole genome shotgun (WGS) entry which is preliminary data.</text>
</comment>
<dbReference type="Proteomes" id="UP000669317">
    <property type="component" value="Unassembled WGS sequence"/>
</dbReference>
<dbReference type="SUPFAM" id="SSF56801">
    <property type="entry name" value="Acetyl-CoA synthetase-like"/>
    <property type="match status" value="1"/>
</dbReference>
<proteinExistence type="predicted"/>
<feature type="domain" description="AMP-dependent synthetase/ligase" evidence="1">
    <location>
        <begin position="4"/>
        <end position="53"/>
    </location>
</feature>
<name>A0ABS4A7I3_9BRAD</name>